<keyword evidence="9" id="KW-0460">Magnesium</keyword>
<accession>A0A2M8Z123</accession>
<comment type="caution">
    <text evidence="13">The sequence shown here is derived from an EMBL/GenBank/DDBJ whole genome shotgun (WGS) entry which is preliminary data.</text>
</comment>
<evidence type="ECO:0000256" key="10">
    <source>
        <dbReference type="ARBA" id="ARBA00023277"/>
    </source>
</evidence>
<dbReference type="InterPro" id="IPR043129">
    <property type="entry name" value="ATPase_NBD"/>
</dbReference>
<dbReference type="GO" id="GO:0005524">
    <property type="term" value="F:ATP binding"/>
    <property type="evidence" value="ECO:0007669"/>
    <property type="project" value="UniProtKB-KW"/>
</dbReference>
<sequence>MRLGALEAGGTKMVCAIGNENGDIFERISIPTETPEITMPKLIEYFKDKEIEALGIGCFGPIDLNRNSETYGYITTTPKLAWANYNIVGVLKKALKVPVGFDTDVNGSALGEATWGITKGLENSMYITIGTGIGAGIITNGILLHGMLHPEGGHLLLAKHPDDDYEGKCPYHKTCMEGLASGPAIEARWGKKGAELADRKEVWELEAYYIAQALVDYIMILSPQRIILGGGVMHQEHIMPLVREEVKRQLAGYIKTKELEDIEHYIVLPSLNDNQGIMGALKLAINEYELENRG</sequence>
<comment type="catalytic activity">
    <reaction evidence="12">
        <text>D-fructose + ATP = D-fructose 6-phosphate + ADP + H(+)</text>
        <dbReference type="Rhea" id="RHEA:16125"/>
        <dbReference type="ChEBI" id="CHEBI:15378"/>
        <dbReference type="ChEBI" id="CHEBI:30616"/>
        <dbReference type="ChEBI" id="CHEBI:37721"/>
        <dbReference type="ChEBI" id="CHEBI:61527"/>
        <dbReference type="ChEBI" id="CHEBI:456216"/>
        <dbReference type="EC" id="2.7.1.4"/>
    </reaction>
</comment>
<dbReference type="PROSITE" id="PS01125">
    <property type="entry name" value="ROK"/>
    <property type="match status" value="1"/>
</dbReference>
<keyword evidence="7" id="KW-0862">Zinc</keyword>
<organism evidence="13 14">
    <name type="scientific">[Clostridium] celerecrescens 18A</name>
    <dbReference type="NCBI Taxonomy" id="1286362"/>
    <lineage>
        <taxon>Bacteria</taxon>
        <taxon>Bacillati</taxon>
        <taxon>Bacillota</taxon>
        <taxon>Clostridia</taxon>
        <taxon>Lachnospirales</taxon>
        <taxon>Lachnospiraceae</taxon>
        <taxon>Lacrimispora</taxon>
    </lineage>
</organism>
<evidence type="ECO:0000256" key="5">
    <source>
        <dbReference type="ARBA" id="ARBA00022741"/>
    </source>
</evidence>
<dbReference type="EMBL" id="PGET01000001">
    <property type="protein sequence ID" value="PJJ27146.1"/>
    <property type="molecule type" value="Genomic_DNA"/>
</dbReference>
<dbReference type="FunFam" id="3.30.420.40:FF:000153">
    <property type="entry name" value="Putative fructokinase"/>
    <property type="match status" value="1"/>
</dbReference>
<keyword evidence="10" id="KW-0119">Carbohydrate metabolism</keyword>
<dbReference type="Pfam" id="PF00480">
    <property type="entry name" value="ROK"/>
    <property type="match status" value="1"/>
</dbReference>
<keyword evidence="5" id="KW-0547">Nucleotide-binding</keyword>
<evidence type="ECO:0000256" key="12">
    <source>
        <dbReference type="ARBA" id="ARBA00048451"/>
    </source>
</evidence>
<evidence type="ECO:0000256" key="2">
    <source>
        <dbReference type="ARBA" id="ARBA00006479"/>
    </source>
</evidence>
<dbReference type="GO" id="GO:0008865">
    <property type="term" value="F:fructokinase activity"/>
    <property type="evidence" value="ECO:0007669"/>
    <property type="project" value="UniProtKB-EC"/>
</dbReference>
<evidence type="ECO:0000256" key="4">
    <source>
        <dbReference type="ARBA" id="ARBA00022723"/>
    </source>
</evidence>
<evidence type="ECO:0000256" key="3">
    <source>
        <dbReference type="ARBA" id="ARBA00022679"/>
    </source>
</evidence>
<dbReference type="InterPro" id="IPR051804">
    <property type="entry name" value="Carb_Metab_Reg_Kinase/Isom"/>
</dbReference>
<dbReference type="RefSeq" id="WP_100303817.1">
    <property type="nucleotide sequence ID" value="NZ_PGET01000001.1"/>
</dbReference>
<dbReference type="PANTHER" id="PTHR42742">
    <property type="entry name" value="TRANSCRIPTIONAL REPRESSOR MPRA"/>
    <property type="match status" value="1"/>
</dbReference>
<dbReference type="FunFam" id="3.30.420.40:FF:000136">
    <property type="entry name" value="Putative fructokinase"/>
    <property type="match status" value="1"/>
</dbReference>
<dbReference type="GO" id="GO:0046872">
    <property type="term" value="F:metal ion binding"/>
    <property type="evidence" value="ECO:0007669"/>
    <property type="project" value="UniProtKB-KW"/>
</dbReference>
<protein>
    <recommendedName>
        <fullName evidence="11">fructokinase</fullName>
        <ecNumber evidence="11">2.7.1.4</ecNumber>
    </recommendedName>
</protein>
<dbReference type="InterPro" id="IPR000600">
    <property type="entry name" value="ROK"/>
</dbReference>
<keyword evidence="8" id="KW-0067">ATP-binding</keyword>
<evidence type="ECO:0000256" key="1">
    <source>
        <dbReference type="ARBA" id="ARBA00001946"/>
    </source>
</evidence>
<evidence type="ECO:0000256" key="9">
    <source>
        <dbReference type="ARBA" id="ARBA00022842"/>
    </source>
</evidence>
<comment type="cofactor">
    <cofactor evidence="1">
        <name>Mg(2+)</name>
        <dbReference type="ChEBI" id="CHEBI:18420"/>
    </cofactor>
</comment>
<name>A0A2M8Z123_9FIRM</name>
<evidence type="ECO:0000313" key="14">
    <source>
        <dbReference type="Proteomes" id="UP000231092"/>
    </source>
</evidence>
<dbReference type="CDD" id="cd24067">
    <property type="entry name" value="ASKHA_NBD_ROK_BsFRK-like"/>
    <property type="match status" value="1"/>
</dbReference>
<evidence type="ECO:0000313" key="13">
    <source>
        <dbReference type="EMBL" id="PJJ27146.1"/>
    </source>
</evidence>
<keyword evidence="3" id="KW-0808">Transferase</keyword>
<dbReference type="InterPro" id="IPR049874">
    <property type="entry name" value="ROK_cs"/>
</dbReference>
<keyword evidence="6 13" id="KW-0418">Kinase</keyword>
<dbReference type="Proteomes" id="UP000231092">
    <property type="component" value="Unassembled WGS sequence"/>
</dbReference>
<dbReference type="OrthoDB" id="9783435at2"/>
<evidence type="ECO:0000256" key="8">
    <source>
        <dbReference type="ARBA" id="ARBA00022840"/>
    </source>
</evidence>
<evidence type="ECO:0000256" key="11">
    <source>
        <dbReference type="ARBA" id="ARBA00038887"/>
    </source>
</evidence>
<dbReference type="PANTHER" id="PTHR42742:SF3">
    <property type="entry name" value="FRUCTOKINASE"/>
    <property type="match status" value="1"/>
</dbReference>
<keyword evidence="4" id="KW-0479">Metal-binding</keyword>
<comment type="similarity">
    <text evidence="2">Belongs to the ROK (NagC/XylR) family.</text>
</comment>
<dbReference type="AlphaFoldDB" id="A0A2M8Z123"/>
<dbReference type="Gene3D" id="3.30.420.40">
    <property type="match status" value="2"/>
</dbReference>
<dbReference type="SUPFAM" id="SSF53067">
    <property type="entry name" value="Actin-like ATPase domain"/>
    <property type="match status" value="1"/>
</dbReference>
<evidence type="ECO:0000256" key="7">
    <source>
        <dbReference type="ARBA" id="ARBA00022833"/>
    </source>
</evidence>
<reference evidence="13 14" key="1">
    <citation type="submission" date="2017-11" db="EMBL/GenBank/DDBJ databases">
        <title>Understudied soil microbes with underappreciated capabilities: Untangling the Clostridium saccharolyticum group.</title>
        <authorList>
            <person name="Leschine S."/>
        </authorList>
    </citation>
    <scope>NUCLEOTIDE SEQUENCE [LARGE SCALE GENOMIC DNA]</scope>
    <source>
        <strain evidence="13 14">18A</strain>
    </source>
</reference>
<dbReference type="EC" id="2.7.1.4" evidence="11"/>
<evidence type="ECO:0000256" key="6">
    <source>
        <dbReference type="ARBA" id="ARBA00022777"/>
    </source>
</evidence>
<proteinExistence type="inferred from homology"/>
<gene>
    <name evidence="13" type="ORF">H171_0599</name>
</gene>